<evidence type="ECO:0000313" key="4">
    <source>
        <dbReference type="Proteomes" id="UP000541444"/>
    </source>
</evidence>
<dbReference type="AlphaFoldDB" id="A0A7J7N743"/>
<dbReference type="PROSITE" id="PS00108">
    <property type="entry name" value="PROTEIN_KINASE_ST"/>
    <property type="match status" value="1"/>
</dbReference>
<evidence type="ECO:0000313" key="3">
    <source>
        <dbReference type="EMBL" id="KAF6162844.1"/>
    </source>
</evidence>
<dbReference type="PANTHER" id="PTHR47976:SF115">
    <property type="entry name" value="RECEPTOR-LIKE SERINE_THREONINE-PROTEIN KINASE"/>
    <property type="match status" value="1"/>
</dbReference>
<organism evidence="3 4">
    <name type="scientific">Kingdonia uniflora</name>
    <dbReference type="NCBI Taxonomy" id="39325"/>
    <lineage>
        <taxon>Eukaryota</taxon>
        <taxon>Viridiplantae</taxon>
        <taxon>Streptophyta</taxon>
        <taxon>Embryophyta</taxon>
        <taxon>Tracheophyta</taxon>
        <taxon>Spermatophyta</taxon>
        <taxon>Magnoliopsida</taxon>
        <taxon>Ranunculales</taxon>
        <taxon>Circaeasteraceae</taxon>
        <taxon>Kingdonia</taxon>
    </lineage>
</organism>
<dbReference type="SUPFAM" id="SSF56112">
    <property type="entry name" value="Protein kinase-like (PK-like)"/>
    <property type="match status" value="1"/>
</dbReference>
<dbReference type="InterPro" id="IPR011009">
    <property type="entry name" value="Kinase-like_dom_sf"/>
</dbReference>
<dbReference type="Pfam" id="PF00069">
    <property type="entry name" value="Pkinase"/>
    <property type="match status" value="1"/>
</dbReference>
<comment type="caution">
    <text evidence="3">The sequence shown here is derived from an EMBL/GenBank/DDBJ whole genome shotgun (WGS) entry which is preliminary data.</text>
</comment>
<dbReference type="GO" id="GO:0004672">
    <property type="term" value="F:protein kinase activity"/>
    <property type="evidence" value="ECO:0007669"/>
    <property type="project" value="InterPro"/>
</dbReference>
<keyword evidence="1" id="KW-0732">Signal</keyword>
<feature type="domain" description="Protein kinase" evidence="2">
    <location>
        <begin position="1"/>
        <end position="160"/>
    </location>
</feature>
<dbReference type="Gene3D" id="1.10.510.10">
    <property type="entry name" value="Transferase(Phosphotransferase) domain 1"/>
    <property type="match status" value="1"/>
</dbReference>
<dbReference type="PROSITE" id="PS50011">
    <property type="entry name" value="PROTEIN_KINASE_DOM"/>
    <property type="match status" value="1"/>
</dbReference>
<dbReference type="PANTHER" id="PTHR47976">
    <property type="entry name" value="G-TYPE LECTIN S-RECEPTOR-LIKE SERINE/THREONINE-PROTEIN KINASE SD2-5"/>
    <property type="match status" value="1"/>
</dbReference>
<dbReference type="InterPro" id="IPR000719">
    <property type="entry name" value="Prot_kinase_dom"/>
</dbReference>
<dbReference type="Proteomes" id="UP000541444">
    <property type="component" value="Unassembled WGS sequence"/>
</dbReference>
<dbReference type="SMART" id="SM00220">
    <property type="entry name" value="S_TKc"/>
    <property type="match status" value="1"/>
</dbReference>
<evidence type="ECO:0000256" key="1">
    <source>
        <dbReference type="ARBA" id="ARBA00022729"/>
    </source>
</evidence>
<dbReference type="EMBL" id="JACGCM010001011">
    <property type="protein sequence ID" value="KAF6162844.1"/>
    <property type="molecule type" value="Genomic_DNA"/>
</dbReference>
<name>A0A7J7N743_9MAGN</name>
<gene>
    <name evidence="3" type="ORF">GIB67_029113</name>
</gene>
<dbReference type="OrthoDB" id="1412603at2759"/>
<dbReference type="InterPro" id="IPR008271">
    <property type="entry name" value="Ser/Thr_kinase_AS"/>
</dbReference>
<protein>
    <recommendedName>
        <fullName evidence="2">Protein kinase domain-containing protein</fullName>
    </recommendedName>
</protein>
<dbReference type="InterPro" id="IPR051343">
    <property type="entry name" value="G-type_lectin_kinases/EP1-like"/>
</dbReference>
<proteinExistence type="predicted"/>
<dbReference type="GO" id="GO:0005524">
    <property type="term" value="F:ATP binding"/>
    <property type="evidence" value="ECO:0007669"/>
    <property type="project" value="InterPro"/>
</dbReference>
<keyword evidence="4" id="KW-1185">Reference proteome</keyword>
<accession>A0A7J7N743</accession>
<sequence>MFTSYVFKDIVVTGRQRGELSSLSTIFLPRGSLDAWIFPHAGGPTNVYLSWKLRYEAAIDVSKALTYLHQYCCPPILHFDIKPENILIDEKFRIVLSDFGFSEFKSEDDGRVIRTEIRGTAGYRAPEWLTSTGISEKTDMFSYGKVLLDLFFGQRLVCLD</sequence>
<reference evidence="3 4" key="1">
    <citation type="journal article" date="2020" name="IScience">
        <title>Genome Sequencing of the Endangered Kingdonia uniflora (Circaeasteraceae, Ranunculales) Reveals Potential Mechanisms of Evolutionary Specialization.</title>
        <authorList>
            <person name="Sun Y."/>
            <person name="Deng T."/>
            <person name="Zhang A."/>
            <person name="Moore M.J."/>
            <person name="Landis J.B."/>
            <person name="Lin N."/>
            <person name="Zhang H."/>
            <person name="Zhang X."/>
            <person name="Huang J."/>
            <person name="Zhang X."/>
            <person name="Sun H."/>
            <person name="Wang H."/>
        </authorList>
    </citation>
    <scope>NUCLEOTIDE SEQUENCE [LARGE SCALE GENOMIC DNA]</scope>
    <source>
        <strain evidence="3">TB1705</strain>
        <tissue evidence="3">Leaf</tissue>
    </source>
</reference>
<evidence type="ECO:0000259" key="2">
    <source>
        <dbReference type="PROSITE" id="PS50011"/>
    </source>
</evidence>